<reference evidence="2" key="1">
    <citation type="submission" date="2022-11" db="UniProtKB">
        <authorList>
            <consortium name="WormBaseParasite"/>
        </authorList>
    </citation>
    <scope>IDENTIFICATION</scope>
</reference>
<accession>A0A915KTE6</accession>
<dbReference type="Proteomes" id="UP000887565">
    <property type="component" value="Unplaced"/>
</dbReference>
<name>A0A915KTE6_ROMCU</name>
<dbReference type="AlphaFoldDB" id="A0A915KTE6"/>
<evidence type="ECO:0000313" key="1">
    <source>
        <dbReference type="Proteomes" id="UP000887565"/>
    </source>
</evidence>
<sequence length="121" mass="13591">MDIVMSSNPAPTPNQYELRCAFKKYKDIKVHSNAFYGLQIRSNNPDEFIVGSIKKPSSIFGIAKVAGQYTCYANGFYSGAYAAHDPILVIETTHTVLPAPIGKWVWPQFNYMVVQSPENRE</sequence>
<dbReference type="WBParaSite" id="nRc.2.0.1.t41751-RA">
    <property type="protein sequence ID" value="nRc.2.0.1.t41751-RA"/>
    <property type="gene ID" value="nRc.2.0.1.g41751"/>
</dbReference>
<proteinExistence type="predicted"/>
<protein>
    <submittedName>
        <fullName evidence="2">Uncharacterized protein</fullName>
    </submittedName>
</protein>
<organism evidence="1 2">
    <name type="scientific">Romanomermis culicivorax</name>
    <name type="common">Nematode worm</name>
    <dbReference type="NCBI Taxonomy" id="13658"/>
    <lineage>
        <taxon>Eukaryota</taxon>
        <taxon>Metazoa</taxon>
        <taxon>Ecdysozoa</taxon>
        <taxon>Nematoda</taxon>
        <taxon>Enoplea</taxon>
        <taxon>Dorylaimia</taxon>
        <taxon>Mermithida</taxon>
        <taxon>Mermithoidea</taxon>
        <taxon>Mermithidae</taxon>
        <taxon>Romanomermis</taxon>
    </lineage>
</organism>
<keyword evidence="1" id="KW-1185">Reference proteome</keyword>
<evidence type="ECO:0000313" key="2">
    <source>
        <dbReference type="WBParaSite" id="nRc.2.0.1.t41751-RA"/>
    </source>
</evidence>